<gene>
    <name evidence="2" type="ORF">OXH55_19030</name>
</gene>
<feature type="coiled-coil region" evidence="1">
    <location>
        <begin position="38"/>
        <end position="99"/>
    </location>
</feature>
<evidence type="ECO:0008006" key="4">
    <source>
        <dbReference type="Google" id="ProtNLM"/>
    </source>
</evidence>
<proteinExistence type="predicted"/>
<dbReference type="Proteomes" id="UP001079657">
    <property type="component" value="Unassembled WGS sequence"/>
</dbReference>
<comment type="caution">
    <text evidence="2">The sequence shown here is derived from an EMBL/GenBank/DDBJ whole genome shotgun (WGS) entry which is preliminary data.</text>
</comment>
<keyword evidence="1" id="KW-0175">Coiled coil</keyword>
<dbReference type="PANTHER" id="PTHR38664">
    <property type="entry name" value="SLR0058 PROTEIN"/>
    <property type="match status" value="1"/>
</dbReference>
<organism evidence="2 3">
    <name type="scientific">Clostridium ganghwense</name>
    <dbReference type="NCBI Taxonomy" id="312089"/>
    <lineage>
        <taxon>Bacteria</taxon>
        <taxon>Bacillati</taxon>
        <taxon>Bacillota</taxon>
        <taxon>Clostridia</taxon>
        <taxon>Eubacteriales</taxon>
        <taxon>Clostridiaceae</taxon>
        <taxon>Clostridium</taxon>
    </lineage>
</organism>
<dbReference type="PANTHER" id="PTHR38664:SF1">
    <property type="entry name" value="SLR0058 PROTEIN"/>
    <property type="match status" value="1"/>
</dbReference>
<sequence length="101" mass="11404">MVDEIKNIILAGIGSAAYTYEKATKLVDDMVAKGKLTIDEGKELSQELKRTLKDKTKETADKVKPLTKEEMKELLSEMNFATKTEIQEIKERLAKLEQSAE</sequence>
<evidence type="ECO:0000313" key="2">
    <source>
        <dbReference type="EMBL" id="MCY6372701.1"/>
    </source>
</evidence>
<dbReference type="EMBL" id="JAPQES010000009">
    <property type="protein sequence ID" value="MCY6372701.1"/>
    <property type="molecule type" value="Genomic_DNA"/>
</dbReference>
<dbReference type="InterPro" id="IPR008769">
    <property type="entry name" value="PhaF_PhaI"/>
</dbReference>
<dbReference type="RefSeq" id="WP_268051752.1">
    <property type="nucleotide sequence ID" value="NZ_JAPQES010000009.1"/>
</dbReference>
<protein>
    <recommendedName>
        <fullName evidence="4">Polyhydroxyalkanoate synthesis regulator phasin</fullName>
    </recommendedName>
</protein>
<reference evidence="2" key="1">
    <citation type="submission" date="2022-12" db="EMBL/GenBank/DDBJ databases">
        <authorList>
            <person name="Wang J."/>
        </authorList>
    </citation>
    <scope>NUCLEOTIDE SEQUENCE</scope>
    <source>
        <strain evidence="2">HY-42-06</strain>
    </source>
</reference>
<name>A0ABT4CWZ8_9CLOT</name>
<accession>A0ABT4CWZ8</accession>
<evidence type="ECO:0000313" key="3">
    <source>
        <dbReference type="Proteomes" id="UP001079657"/>
    </source>
</evidence>
<keyword evidence="3" id="KW-1185">Reference proteome</keyword>
<evidence type="ECO:0000256" key="1">
    <source>
        <dbReference type="SAM" id="Coils"/>
    </source>
</evidence>